<evidence type="ECO:0000256" key="4">
    <source>
        <dbReference type="PIRSR" id="PIRSR000429-1"/>
    </source>
</evidence>
<organism evidence="8 9">
    <name type="scientific">Variovorax gossypii</name>
    <dbReference type="NCBI Taxonomy" id="1679495"/>
    <lineage>
        <taxon>Bacteria</taxon>
        <taxon>Pseudomonadati</taxon>
        <taxon>Pseudomonadota</taxon>
        <taxon>Betaproteobacteria</taxon>
        <taxon>Burkholderiales</taxon>
        <taxon>Comamonadaceae</taxon>
        <taxon>Variovorax</taxon>
    </lineage>
</organism>
<dbReference type="Pfam" id="PF00108">
    <property type="entry name" value="Thiolase_N"/>
    <property type="match status" value="1"/>
</dbReference>
<keyword evidence="9" id="KW-1185">Reference proteome</keyword>
<dbReference type="GO" id="GO:0003988">
    <property type="term" value="F:acetyl-CoA C-acyltransferase activity"/>
    <property type="evidence" value="ECO:0007669"/>
    <property type="project" value="UniProtKB-ARBA"/>
</dbReference>
<dbReference type="PROSITE" id="PS00098">
    <property type="entry name" value="THIOLASE_1"/>
    <property type="match status" value="1"/>
</dbReference>
<dbReference type="PROSITE" id="PS00099">
    <property type="entry name" value="THIOLASE_3"/>
    <property type="match status" value="1"/>
</dbReference>
<feature type="domain" description="Thiolase C-terminal" evidence="7">
    <location>
        <begin position="270"/>
        <end position="392"/>
    </location>
</feature>
<dbReference type="InterPro" id="IPR020610">
    <property type="entry name" value="Thiolase_AS"/>
</dbReference>
<dbReference type="PANTHER" id="PTHR18919:SF107">
    <property type="entry name" value="ACETYL-COA ACETYLTRANSFERASE, CYTOSOLIC"/>
    <property type="match status" value="1"/>
</dbReference>
<dbReference type="AlphaFoldDB" id="A0A431TTE0"/>
<dbReference type="InterPro" id="IPR020616">
    <property type="entry name" value="Thiolase_N"/>
</dbReference>
<evidence type="ECO:0000256" key="1">
    <source>
        <dbReference type="ARBA" id="ARBA00010982"/>
    </source>
</evidence>
<dbReference type="SUPFAM" id="SSF53901">
    <property type="entry name" value="Thiolase-like"/>
    <property type="match status" value="2"/>
</dbReference>
<keyword evidence="3 5" id="KW-0012">Acyltransferase</keyword>
<dbReference type="OrthoDB" id="9764638at2"/>
<dbReference type="Pfam" id="PF02803">
    <property type="entry name" value="Thiolase_C"/>
    <property type="match status" value="1"/>
</dbReference>
<evidence type="ECO:0000256" key="3">
    <source>
        <dbReference type="ARBA" id="ARBA00023315"/>
    </source>
</evidence>
<dbReference type="InterPro" id="IPR020613">
    <property type="entry name" value="Thiolase_CS"/>
</dbReference>
<comment type="caution">
    <text evidence="8">The sequence shown here is derived from an EMBL/GenBank/DDBJ whole genome shotgun (WGS) entry which is preliminary data.</text>
</comment>
<dbReference type="FunFam" id="3.40.47.10:FF:000010">
    <property type="entry name" value="Acetyl-CoA acetyltransferase (Thiolase)"/>
    <property type="match status" value="1"/>
</dbReference>
<evidence type="ECO:0000313" key="8">
    <source>
        <dbReference type="EMBL" id="RTQ37308.1"/>
    </source>
</evidence>
<accession>A0A431TTE0</accession>
<proteinExistence type="inferred from homology"/>
<feature type="active site" description="Proton acceptor" evidence="4">
    <location>
        <position position="349"/>
    </location>
</feature>
<dbReference type="EMBL" id="RXOE01000001">
    <property type="protein sequence ID" value="RTQ37308.1"/>
    <property type="molecule type" value="Genomic_DNA"/>
</dbReference>
<dbReference type="PIRSF" id="PIRSF000429">
    <property type="entry name" value="Ac-CoA_Ac_transf"/>
    <property type="match status" value="1"/>
</dbReference>
<dbReference type="PROSITE" id="PS00737">
    <property type="entry name" value="THIOLASE_2"/>
    <property type="match status" value="1"/>
</dbReference>
<dbReference type="RefSeq" id="WP_093201945.1">
    <property type="nucleotide sequence ID" value="NZ_RXOE01000001.1"/>
</dbReference>
<reference evidence="8 9" key="1">
    <citation type="submission" date="2018-12" db="EMBL/GenBank/DDBJ databases">
        <title>The genome of Variovorax gossypii DSM 100435.</title>
        <authorList>
            <person name="Gao J."/>
            <person name="Sun J."/>
        </authorList>
    </citation>
    <scope>NUCLEOTIDE SEQUENCE [LARGE SCALE GENOMIC DNA]</scope>
    <source>
        <strain evidence="8 9">DSM 100435</strain>
    </source>
</reference>
<feature type="active site" description="Acyl-thioester intermediate" evidence="4">
    <location>
        <position position="88"/>
    </location>
</feature>
<feature type="active site" description="Proton acceptor" evidence="4">
    <location>
        <position position="379"/>
    </location>
</feature>
<dbReference type="PANTHER" id="PTHR18919">
    <property type="entry name" value="ACETYL-COA C-ACYLTRANSFERASE"/>
    <property type="match status" value="1"/>
</dbReference>
<dbReference type="GO" id="GO:0044281">
    <property type="term" value="P:small molecule metabolic process"/>
    <property type="evidence" value="ECO:0007669"/>
    <property type="project" value="UniProtKB-ARBA"/>
</dbReference>
<dbReference type="CDD" id="cd00751">
    <property type="entry name" value="thiolase"/>
    <property type="match status" value="1"/>
</dbReference>
<name>A0A431TTE0_9BURK</name>
<evidence type="ECO:0000259" key="6">
    <source>
        <dbReference type="Pfam" id="PF00108"/>
    </source>
</evidence>
<dbReference type="InterPro" id="IPR002155">
    <property type="entry name" value="Thiolase"/>
</dbReference>
<sequence length="392" mass="40134">MEDIVIVSAARTAVGKFGGSLAGIPATELGAIVIKEVIARANLTAEQVGEAIMGQVLAAGAGQNPARQAWLKSGGTKETPALTINAVCGSGLKAVMLAAQAVATGDSEIVIAGGQENMSAAPHVLPNSRNGQRMGDWKLVDTMIVDGLWDVYNQYHMGITAENVAKKYGIDRSAQDELALGSQTKAAAAQDAGKFKDEIVGVSIPQKKGDPVVFNTDEFINRKTSAEGLAGLRPAFDKAGGVTAGNASGLNDGAAAVMVMTAKKAAALGLKPLGRIASYATAGLDPAIMGMGPVPASTKALQRAGWKAADLDLLEINEAFAAQACAVNKEMGWDINKVNVNGGAIAIGHPIGASGCRILVTLLHEMQRQNAKKGIASLCIGGGMGVALTIER</sequence>
<gene>
    <name evidence="8" type="ORF">EJP69_06145</name>
</gene>
<dbReference type="InterPro" id="IPR020617">
    <property type="entry name" value="Thiolase_C"/>
</dbReference>
<protein>
    <submittedName>
        <fullName evidence="8">Acetyl-CoA C-acetyltransferase</fullName>
    </submittedName>
</protein>
<dbReference type="Gene3D" id="3.40.47.10">
    <property type="match status" value="2"/>
</dbReference>
<feature type="domain" description="Thiolase N-terminal" evidence="6">
    <location>
        <begin position="4"/>
        <end position="262"/>
    </location>
</feature>
<comment type="similarity">
    <text evidence="1 5">Belongs to the thiolase-like superfamily. Thiolase family.</text>
</comment>
<evidence type="ECO:0000259" key="7">
    <source>
        <dbReference type="Pfam" id="PF02803"/>
    </source>
</evidence>
<evidence type="ECO:0000313" key="9">
    <source>
        <dbReference type="Proteomes" id="UP000267418"/>
    </source>
</evidence>
<dbReference type="NCBIfam" id="TIGR01930">
    <property type="entry name" value="AcCoA-C-Actrans"/>
    <property type="match status" value="1"/>
</dbReference>
<evidence type="ECO:0000256" key="5">
    <source>
        <dbReference type="RuleBase" id="RU003557"/>
    </source>
</evidence>
<keyword evidence="2 5" id="KW-0808">Transferase</keyword>
<dbReference type="InterPro" id="IPR016039">
    <property type="entry name" value="Thiolase-like"/>
</dbReference>
<evidence type="ECO:0000256" key="2">
    <source>
        <dbReference type="ARBA" id="ARBA00022679"/>
    </source>
</evidence>
<dbReference type="Proteomes" id="UP000267418">
    <property type="component" value="Unassembled WGS sequence"/>
</dbReference>
<dbReference type="InterPro" id="IPR020615">
    <property type="entry name" value="Thiolase_acyl_enz_int_AS"/>
</dbReference>